<comment type="caution">
    <text evidence="13">The sequence shown here is derived from an EMBL/GenBank/DDBJ whole genome shotgun (WGS) entry which is preliminary data.</text>
</comment>
<dbReference type="InterPro" id="IPR032632">
    <property type="entry name" value="Peptidase_M16_M"/>
</dbReference>
<evidence type="ECO:0000259" key="12">
    <source>
        <dbReference type="Pfam" id="PF22456"/>
    </source>
</evidence>
<dbReference type="Pfam" id="PF16187">
    <property type="entry name" value="Peptidase_M16_M"/>
    <property type="match status" value="1"/>
</dbReference>
<name>A0A9W8KVX4_9FUNG</name>
<dbReference type="GO" id="GO:0005829">
    <property type="term" value="C:cytosol"/>
    <property type="evidence" value="ECO:0007669"/>
    <property type="project" value="TreeGrafter"/>
</dbReference>
<evidence type="ECO:0000313" key="13">
    <source>
        <dbReference type="EMBL" id="KAJ2672177.1"/>
    </source>
</evidence>
<evidence type="ECO:0000256" key="5">
    <source>
        <dbReference type="ARBA" id="ARBA00022833"/>
    </source>
</evidence>
<evidence type="ECO:0000259" key="10">
    <source>
        <dbReference type="Pfam" id="PF05193"/>
    </source>
</evidence>
<dbReference type="EMBL" id="JANBTW010000087">
    <property type="protein sequence ID" value="KAJ2672177.1"/>
    <property type="molecule type" value="Genomic_DNA"/>
</dbReference>
<dbReference type="Pfam" id="PF05193">
    <property type="entry name" value="Peptidase_M16_C"/>
    <property type="match status" value="1"/>
</dbReference>
<feature type="domain" description="Peptidase M16 middle/third" evidence="11">
    <location>
        <begin position="418"/>
        <end position="702"/>
    </location>
</feature>
<gene>
    <name evidence="13" type="primary">STE23_3</name>
    <name evidence="13" type="ORF">GGI25_005209</name>
</gene>
<evidence type="ECO:0000259" key="11">
    <source>
        <dbReference type="Pfam" id="PF16187"/>
    </source>
</evidence>
<keyword evidence="2" id="KW-0645">Protease</keyword>
<dbReference type="PROSITE" id="PS00143">
    <property type="entry name" value="INSULINASE"/>
    <property type="match status" value="1"/>
</dbReference>
<dbReference type="GO" id="GO:0005739">
    <property type="term" value="C:mitochondrion"/>
    <property type="evidence" value="ECO:0007669"/>
    <property type="project" value="TreeGrafter"/>
</dbReference>
<dbReference type="InterPro" id="IPR007863">
    <property type="entry name" value="Peptidase_M16_C"/>
</dbReference>
<accession>A0A9W8KVX4</accession>
<feature type="domain" description="Peptidase M16 C-terminal" evidence="10">
    <location>
        <begin position="233"/>
        <end position="405"/>
    </location>
</feature>
<feature type="region of interest" description="Disordered" evidence="8">
    <location>
        <begin position="1081"/>
        <end position="1103"/>
    </location>
</feature>
<keyword evidence="5" id="KW-0862">Zinc</keyword>
<dbReference type="GO" id="GO:0043171">
    <property type="term" value="P:peptide catabolic process"/>
    <property type="evidence" value="ECO:0007669"/>
    <property type="project" value="TreeGrafter"/>
</dbReference>
<organism evidence="13 14">
    <name type="scientific">Coemansia spiralis</name>
    <dbReference type="NCBI Taxonomy" id="417178"/>
    <lineage>
        <taxon>Eukaryota</taxon>
        <taxon>Fungi</taxon>
        <taxon>Fungi incertae sedis</taxon>
        <taxon>Zoopagomycota</taxon>
        <taxon>Kickxellomycotina</taxon>
        <taxon>Kickxellomycetes</taxon>
        <taxon>Kickxellales</taxon>
        <taxon>Kickxellaceae</taxon>
        <taxon>Coemansia</taxon>
    </lineage>
</organism>
<dbReference type="Pfam" id="PF00675">
    <property type="entry name" value="Peptidase_M16"/>
    <property type="match status" value="1"/>
</dbReference>
<dbReference type="GO" id="GO:0004222">
    <property type="term" value="F:metalloendopeptidase activity"/>
    <property type="evidence" value="ECO:0007669"/>
    <property type="project" value="UniProtKB-EC"/>
</dbReference>
<dbReference type="InterPro" id="IPR011765">
    <property type="entry name" value="Pept_M16_N"/>
</dbReference>
<reference evidence="13" key="1">
    <citation type="submission" date="2022-07" db="EMBL/GenBank/DDBJ databases">
        <title>Phylogenomic reconstructions and comparative analyses of Kickxellomycotina fungi.</title>
        <authorList>
            <person name="Reynolds N.K."/>
            <person name="Stajich J.E."/>
            <person name="Barry K."/>
            <person name="Grigoriev I.V."/>
            <person name="Crous P."/>
            <person name="Smith M.E."/>
        </authorList>
    </citation>
    <scope>NUCLEOTIDE SEQUENCE</scope>
    <source>
        <strain evidence="13">NRRL 3115</strain>
    </source>
</reference>
<evidence type="ECO:0000256" key="3">
    <source>
        <dbReference type="ARBA" id="ARBA00022723"/>
    </source>
</evidence>
<evidence type="ECO:0000256" key="4">
    <source>
        <dbReference type="ARBA" id="ARBA00022801"/>
    </source>
</evidence>
<evidence type="ECO:0000256" key="2">
    <source>
        <dbReference type="ARBA" id="ARBA00022670"/>
    </source>
</evidence>
<sequence length="1160" mass="132697">MGRTFETFDELPSQKDNKFLPPLADFKTDFLQRVTVEAQLPYSEFAGNLHKSENDSRKYRLIRLPNGITAMVIHDSTASKACAALDVNVGSLADPPELQGLAHFCEHLLFMGTKKYPKENDYNAYLSAHGGYSNAYTDLEDTCYYFEVTYDALEGALDRFSQFFIDPLFTEDCTDREVRAVDSEHKKNIQSDMWRQYQVEKELSSPDHPFSMFATGNFETLSGAAKEMGIDLRERLLEFHARHYSADIMKLVILGRDSLDQLTEWTVAKFSSIQSKGMTKPLFKGHPLTPNEMGKLIRIQSIRQQRTLDLTFSLPDVKPYYPSKPTRYLGSLVGHEGKGSILSLLKKRGWATSLVSGRSPTSAEGFDMFKVTVNLTEPGIMHYKDVIRMIFAFIQLLLKEKPQKWFQDELRRVGDIEYQFMEKNDAVMLASNLATTMQNRYLPPGELLPDVLVLRDFNEELGKWIQDFLNPNNVRILLASQSFDIPLDCVEKYYEIKYRVDPIPEDLMNDLHGSLFFEELHIPAPNCFIPEDLEVKNKDRAKEPMQAPTLLKLRQGLELWHKQDDRFFLPRGDIRILIETPKAYESPLNSILSQLFVMILRDSLVEVTYDAQVAGLGFDIRECTDGMFIHIDGFNDRLPKLLKILVEALRHHAVDDTQFEVYSRELRKRLDNVRHAEPYSHVQSNTHFLNQAIMWRYTDKLKVLDLVTKERLQSFIDTLFEMTRVQMLVMGNFAEKEALDIADMVIETLDSKALPDYARCISRAILHNPGRYIHQERIPDSGNLNSGVEVSIYTGMSDNKRERVLLDLTSLILQEPFFDQLRTKEQLGYITYSTDRKYDGGHMALRLLVQSESNPAYVSQRIGLFMREFRQRLVELTQEQYDRYANSLRVNREEKLKNLTEETNRFWRQISSGYYEFDKIDCDMKMLKTISKEDLVVYWDKYVNPETAPAHISLAVAIWSTKIFQPDDDDLAQYPEIIVALHGCLRRDGASSLSLADINRFATSIHGDDDSKALEKLIDMYKKSVSDSSAPEVEKTIENIKKQGSYVQTALEMVVKANVSTAARSMPANMAKQPCNGTNGVTSNCSTSPHQHSANGASTMNGTDNSDIKSLIRDLGSLKNIGIIETPDKAWVFKEASTFKATLRQSGVPIPTRPLVPKYN</sequence>
<comment type="similarity">
    <text evidence="1 7">Belongs to the peptidase M16 family.</text>
</comment>
<dbReference type="FunFam" id="3.30.830.10:FF:000005">
    <property type="entry name" value="nardilysin isoform X1"/>
    <property type="match status" value="1"/>
</dbReference>
<protein>
    <submittedName>
        <fullName evidence="13">Metalloprotease</fullName>
        <ecNumber evidence="13">3.4.24.56</ecNumber>
    </submittedName>
</protein>
<evidence type="ECO:0000256" key="6">
    <source>
        <dbReference type="ARBA" id="ARBA00023049"/>
    </source>
</evidence>
<dbReference type="AlphaFoldDB" id="A0A9W8KVX4"/>
<feature type="domain" description="Peptidase M16 N-terminal" evidence="9">
    <location>
        <begin position="72"/>
        <end position="206"/>
    </location>
</feature>
<evidence type="ECO:0000256" key="1">
    <source>
        <dbReference type="ARBA" id="ARBA00007261"/>
    </source>
</evidence>
<dbReference type="PANTHER" id="PTHR43690:SF18">
    <property type="entry name" value="INSULIN-DEGRADING ENZYME-RELATED"/>
    <property type="match status" value="1"/>
</dbReference>
<dbReference type="Pfam" id="PF22456">
    <property type="entry name" value="PqqF-like_C_4"/>
    <property type="match status" value="1"/>
</dbReference>
<proteinExistence type="inferred from homology"/>
<dbReference type="EC" id="3.4.24.56" evidence="13"/>
<evidence type="ECO:0000256" key="7">
    <source>
        <dbReference type="RuleBase" id="RU004447"/>
    </source>
</evidence>
<dbReference type="FunFam" id="3.30.830.10:FF:000004">
    <property type="entry name" value="Putative insulin-degrading enzyme"/>
    <property type="match status" value="1"/>
</dbReference>
<dbReference type="Proteomes" id="UP001151518">
    <property type="component" value="Unassembled WGS sequence"/>
</dbReference>
<feature type="domain" description="Coenzyme PQQ synthesis protein F-like C-terminal lobe" evidence="12">
    <location>
        <begin position="810"/>
        <end position="907"/>
    </location>
</feature>
<keyword evidence="4 13" id="KW-0378">Hydrolase</keyword>
<evidence type="ECO:0000256" key="8">
    <source>
        <dbReference type="SAM" id="MobiDB-lite"/>
    </source>
</evidence>
<dbReference type="GO" id="GO:0046872">
    <property type="term" value="F:metal ion binding"/>
    <property type="evidence" value="ECO:0007669"/>
    <property type="project" value="UniProtKB-KW"/>
</dbReference>
<keyword evidence="6 13" id="KW-0482">Metalloprotease</keyword>
<dbReference type="InterPro" id="IPR011249">
    <property type="entry name" value="Metalloenz_LuxS/M16"/>
</dbReference>
<dbReference type="SUPFAM" id="SSF63411">
    <property type="entry name" value="LuxS/MPP-like metallohydrolase"/>
    <property type="match status" value="4"/>
</dbReference>
<dbReference type="InterPro" id="IPR054734">
    <property type="entry name" value="PqqF-like_C_4"/>
</dbReference>
<dbReference type="GO" id="GO:0051603">
    <property type="term" value="P:proteolysis involved in protein catabolic process"/>
    <property type="evidence" value="ECO:0007669"/>
    <property type="project" value="TreeGrafter"/>
</dbReference>
<evidence type="ECO:0000313" key="14">
    <source>
        <dbReference type="Proteomes" id="UP001151518"/>
    </source>
</evidence>
<evidence type="ECO:0000259" key="9">
    <source>
        <dbReference type="Pfam" id="PF00675"/>
    </source>
</evidence>
<dbReference type="PANTHER" id="PTHR43690">
    <property type="entry name" value="NARDILYSIN"/>
    <property type="match status" value="1"/>
</dbReference>
<dbReference type="OrthoDB" id="952271at2759"/>
<dbReference type="Gene3D" id="3.30.830.10">
    <property type="entry name" value="Metalloenzyme, LuxS/M16 peptidase-like"/>
    <property type="match status" value="4"/>
</dbReference>
<dbReference type="InterPro" id="IPR050626">
    <property type="entry name" value="Peptidase_M16"/>
</dbReference>
<keyword evidence="3" id="KW-0479">Metal-binding</keyword>
<dbReference type="InterPro" id="IPR001431">
    <property type="entry name" value="Pept_M16_Zn_BS"/>
</dbReference>